<protein>
    <recommendedName>
        <fullName evidence="5">Transferrin-binding protein B C-lobe/N-lobe beta barrel domain-containing protein</fullName>
    </recommendedName>
</protein>
<organism evidence="3 4">
    <name type="scientific">Yoonia ponticola</name>
    <dbReference type="NCBI Taxonomy" id="1524255"/>
    <lineage>
        <taxon>Bacteria</taxon>
        <taxon>Pseudomonadati</taxon>
        <taxon>Pseudomonadota</taxon>
        <taxon>Alphaproteobacteria</taxon>
        <taxon>Rhodobacterales</taxon>
        <taxon>Paracoccaceae</taxon>
        <taxon>Yoonia</taxon>
    </lineage>
</organism>
<evidence type="ECO:0000313" key="3">
    <source>
        <dbReference type="EMBL" id="MBB5721390.1"/>
    </source>
</evidence>
<keyword evidence="4" id="KW-1185">Reference proteome</keyword>
<feature type="region of interest" description="Disordered" evidence="1">
    <location>
        <begin position="29"/>
        <end position="58"/>
    </location>
</feature>
<dbReference type="Gene3D" id="2.40.160.90">
    <property type="match status" value="1"/>
</dbReference>
<evidence type="ECO:0000256" key="1">
    <source>
        <dbReference type="SAM" id="MobiDB-lite"/>
    </source>
</evidence>
<evidence type="ECO:0000313" key="4">
    <source>
        <dbReference type="Proteomes" id="UP000535415"/>
    </source>
</evidence>
<name>A0A7W9EYQ5_9RHOB</name>
<dbReference type="InterPro" id="IPR011250">
    <property type="entry name" value="OMP/PagP_B-barrel"/>
</dbReference>
<accession>A0A7W9EYQ5</accession>
<keyword evidence="2" id="KW-0732">Signal</keyword>
<dbReference type="Proteomes" id="UP000535415">
    <property type="component" value="Unassembled WGS sequence"/>
</dbReference>
<dbReference type="RefSeq" id="WP_183526439.1">
    <property type="nucleotide sequence ID" value="NZ_JACIJM010000002.1"/>
</dbReference>
<comment type="caution">
    <text evidence="3">The sequence shown here is derived from an EMBL/GenBank/DDBJ whole genome shotgun (WGS) entry which is preliminary data.</text>
</comment>
<feature type="signal peptide" evidence="2">
    <location>
        <begin position="1"/>
        <end position="20"/>
    </location>
</feature>
<dbReference type="SUPFAM" id="SSF56925">
    <property type="entry name" value="OMPA-like"/>
    <property type="match status" value="1"/>
</dbReference>
<dbReference type="EMBL" id="JACIJM010000002">
    <property type="protein sequence ID" value="MBB5721390.1"/>
    <property type="molecule type" value="Genomic_DNA"/>
</dbReference>
<feature type="chain" id="PRO_5031380766" description="Transferrin-binding protein B C-lobe/N-lobe beta barrel domain-containing protein" evidence="2">
    <location>
        <begin position="21"/>
        <end position="298"/>
    </location>
</feature>
<gene>
    <name evidence="3" type="ORF">FHS72_000997</name>
</gene>
<reference evidence="3 4" key="1">
    <citation type="submission" date="2020-08" db="EMBL/GenBank/DDBJ databases">
        <title>Genomic Encyclopedia of Type Strains, Phase IV (KMG-IV): sequencing the most valuable type-strain genomes for metagenomic binning, comparative biology and taxonomic classification.</title>
        <authorList>
            <person name="Goeker M."/>
        </authorList>
    </citation>
    <scope>NUCLEOTIDE SEQUENCE [LARGE SCALE GENOMIC DNA]</scope>
    <source>
        <strain evidence="3 4">DSM 101064</strain>
    </source>
</reference>
<feature type="compositionally biased region" description="Polar residues" evidence="1">
    <location>
        <begin position="34"/>
        <end position="53"/>
    </location>
</feature>
<evidence type="ECO:0000256" key="2">
    <source>
        <dbReference type="SAM" id="SignalP"/>
    </source>
</evidence>
<dbReference type="PROSITE" id="PS51257">
    <property type="entry name" value="PROKAR_LIPOPROTEIN"/>
    <property type="match status" value="1"/>
</dbReference>
<evidence type="ECO:0008006" key="5">
    <source>
        <dbReference type="Google" id="ProtNLM"/>
    </source>
</evidence>
<dbReference type="AlphaFoldDB" id="A0A7W9EYQ5"/>
<sequence>MLLPKSLILMSSLIVLSACGGAGPVSVDVPKTSVPPTDNNLSTSEPPNETVNPNPLDDIGTVLPDGIDTSDPELLATLAAFTANETQLSAVALVTDAAGNRSTQIRNGLYTRTDGVLSLAGLAATVSNDVRGDYDHAASFYHDQNGTVGVVGLATPTTAMPTNGNARYEGGASGFVITGTNGVDLINGSSVVDVAFATGRVTVTLDDFEGVNQLSGNVVASPVSEMVLSNAMIAGGGFSGGTLALRNDSGAVDITGSDGTTVAQGQFFGVDGTAPDEVGGVIFSTGTSGKVYGTFIAD</sequence>
<proteinExistence type="predicted"/>